<evidence type="ECO:0000256" key="3">
    <source>
        <dbReference type="ARBA" id="ARBA00023098"/>
    </source>
</evidence>
<keyword evidence="5" id="KW-0732">Signal</keyword>
<dbReference type="InterPro" id="IPR016035">
    <property type="entry name" value="Acyl_Trfase/lysoPLipase"/>
</dbReference>
<dbReference type="PANTHER" id="PTHR14226">
    <property type="entry name" value="NEUROPATHY TARGET ESTERASE/SWISS CHEESE D.MELANOGASTER"/>
    <property type="match status" value="1"/>
</dbReference>
<feature type="active site" description="Nucleophile" evidence="4">
    <location>
        <position position="68"/>
    </location>
</feature>
<evidence type="ECO:0000313" key="8">
    <source>
        <dbReference type="Proteomes" id="UP000515873"/>
    </source>
</evidence>
<sequence length="750" mass="82223">MRCRLAVIAMLCLFAAMPSFGQSAPTPSSGRCIGLVLGGGGARGAAHIGVLEVLEREHIPICRVSGTSMGSIVGGMYAAGYSSQEMDKIISTLDWSDLFSDNPARIELPMRRKDADYRYLLNFEVGYKNGRIITPAGVVQGQKLLLLLRRLLISTWDVHDFDQLPIPFRAVATDIVAGKPVVFGSGDLALSIRSSMSVPGAFAPTNVDDLLLVDGGLMDNVPMDVARNMGATQLIVVNVGSPLAHREELSNPVAVLNQMVSALMEEKTQRQLSTLGPNDILITPALGDMSASEFNRGAEAIAIGKAAAEAALPRLRALAVGPDEWNAFVAQHRQRTFDPALVAFLKVDASHTQTAPYVEERLAKDVGKTFDATKLESQIGSIYGQGNYQQIDYRLQQQENQRGLLIIPRDKPWGPVYGKLGFQLDDDFAGRSEYLISGEVTATNINRLGAEWRSTAWAGRIGGLATEFYQPWGQGASTYIMPFGLLRNEDFPVFTEDGDKQLAEYRVKRSYLGLEGGWSPLPYWRVLTSYTRGSDKGDLRIGNPEDFFNETQNYSQLKFGVDWDTLDDAQFPSKGARASLTYNMYRPWLGANQTGDVAQLKADWVPDFGLAQTRYHLLLGMWASSALSHDKQMDQFFEAQSFLGGFLNLSGYPERSLHGDQSFLGRAVVYRRTGKMDAVFSTPIFIGASLEAGNTWQSKSQVRFDSLIYAGSLFLGVQTPLGPLFLGYGYAEGGHNSVYLTFGSLLRPSP</sequence>
<keyword evidence="8" id="KW-1185">Reference proteome</keyword>
<dbReference type="SUPFAM" id="SSF52151">
    <property type="entry name" value="FabD/lysophospholipase-like"/>
    <property type="match status" value="1"/>
</dbReference>
<feature type="domain" description="PNPLA" evidence="6">
    <location>
        <begin position="35"/>
        <end position="227"/>
    </location>
</feature>
<evidence type="ECO:0000256" key="5">
    <source>
        <dbReference type="SAM" id="SignalP"/>
    </source>
</evidence>
<dbReference type="PANTHER" id="PTHR14226:SF29">
    <property type="entry name" value="NEUROPATHY TARGET ESTERASE SWS"/>
    <property type="match status" value="1"/>
</dbReference>
<keyword evidence="2 4" id="KW-0442">Lipid degradation</keyword>
<organism evidence="7 8">
    <name type="scientific">Dyella telluris</name>
    <dbReference type="NCBI Taxonomy" id="2763498"/>
    <lineage>
        <taxon>Bacteria</taxon>
        <taxon>Pseudomonadati</taxon>
        <taxon>Pseudomonadota</taxon>
        <taxon>Gammaproteobacteria</taxon>
        <taxon>Lysobacterales</taxon>
        <taxon>Rhodanobacteraceae</taxon>
        <taxon>Dyella</taxon>
    </lineage>
</organism>
<dbReference type="InterPro" id="IPR002641">
    <property type="entry name" value="PNPLA_dom"/>
</dbReference>
<dbReference type="GO" id="GO:0016787">
    <property type="term" value="F:hydrolase activity"/>
    <property type="evidence" value="ECO:0007669"/>
    <property type="project" value="UniProtKB-UniRule"/>
</dbReference>
<feature type="short sequence motif" description="GXGXXG" evidence="4">
    <location>
        <begin position="39"/>
        <end position="44"/>
    </location>
</feature>
<feature type="short sequence motif" description="GXSXG" evidence="4">
    <location>
        <begin position="66"/>
        <end position="70"/>
    </location>
</feature>
<proteinExistence type="predicted"/>
<keyword evidence="1 4" id="KW-0378">Hydrolase</keyword>
<gene>
    <name evidence="7" type="ORF">H8F01_14015</name>
</gene>
<feature type="short sequence motif" description="DGA/G" evidence="4">
    <location>
        <begin position="214"/>
        <end position="216"/>
    </location>
</feature>
<dbReference type="EMBL" id="CP060412">
    <property type="protein sequence ID" value="QNK00228.1"/>
    <property type="molecule type" value="Genomic_DNA"/>
</dbReference>
<evidence type="ECO:0000313" key="7">
    <source>
        <dbReference type="EMBL" id="QNK00228.1"/>
    </source>
</evidence>
<dbReference type="RefSeq" id="WP_187055708.1">
    <property type="nucleotide sequence ID" value="NZ_CP060412.1"/>
</dbReference>
<dbReference type="Gene3D" id="3.40.1090.10">
    <property type="entry name" value="Cytosolic phospholipase A2 catalytic domain"/>
    <property type="match status" value="2"/>
</dbReference>
<accession>A0A7G8Q0C0</accession>
<dbReference type="Proteomes" id="UP000515873">
    <property type="component" value="Chromosome"/>
</dbReference>
<evidence type="ECO:0000259" key="6">
    <source>
        <dbReference type="PROSITE" id="PS51635"/>
    </source>
</evidence>
<evidence type="ECO:0000256" key="2">
    <source>
        <dbReference type="ARBA" id="ARBA00022963"/>
    </source>
</evidence>
<dbReference type="KEGG" id="dtl:H8F01_14015"/>
<dbReference type="InterPro" id="IPR050301">
    <property type="entry name" value="NTE"/>
</dbReference>
<keyword evidence="3 4" id="KW-0443">Lipid metabolism</keyword>
<feature type="active site" description="Proton acceptor" evidence="4">
    <location>
        <position position="214"/>
    </location>
</feature>
<reference evidence="7 8" key="1">
    <citation type="submission" date="2020-08" db="EMBL/GenBank/DDBJ databases">
        <title>Dyella sp. G9 isolated from forest soil.</title>
        <authorList>
            <person name="Fu J."/>
            <person name="Qiu L."/>
        </authorList>
    </citation>
    <scope>NUCLEOTIDE SEQUENCE [LARGE SCALE GENOMIC DNA]</scope>
    <source>
        <strain evidence="7 8">G9</strain>
    </source>
</reference>
<dbReference type="GO" id="GO:0016042">
    <property type="term" value="P:lipid catabolic process"/>
    <property type="evidence" value="ECO:0007669"/>
    <property type="project" value="UniProtKB-UniRule"/>
</dbReference>
<dbReference type="Gene3D" id="2.40.160.50">
    <property type="entry name" value="membrane protein fhac: a member of the omp85/tpsb transporter family"/>
    <property type="match status" value="1"/>
</dbReference>
<feature type="chain" id="PRO_5028847149" evidence="5">
    <location>
        <begin position="22"/>
        <end position="750"/>
    </location>
</feature>
<dbReference type="Pfam" id="PF01734">
    <property type="entry name" value="Patatin"/>
    <property type="match status" value="1"/>
</dbReference>
<dbReference type="AlphaFoldDB" id="A0A7G8Q0C0"/>
<protein>
    <submittedName>
        <fullName evidence="7">Patatin-like phospholipase family protein</fullName>
    </submittedName>
</protein>
<name>A0A7G8Q0C0_9GAMM</name>
<feature type="signal peptide" evidence="5">
    <location>
        <begin position="1"/>
        <end position="21"/>
    </location>
</feature>
<evidence type="ECO:0000256" key="1">
    <source>
        <dbReference type="ARBA" id="ARBA00022801"/>
    </source>
</evidence>
<evidence type="ECO:0000256" key="4">
    <source>
        <dbReference type="PROSITE-ProRule" id="PRU01161"/>
    </source>
</evidence>
<dbReference type="PROSITE" id="PS51635">
    <property type="entry name" value="PNPLA"/>
    <property type="match status" value="1"/>
</dbReference>